<proteinExistence type="predicted"/>
<keyword evidence="1" id="KW-1133">Transmembrane helix</keyword>
<organism evidence="2 3">
    <name type="scientific">Xanthocytophaga flava</name>
    <dbReference type="NCBI Taxonomy" id="3048013"/>
    <lineage>
        <taxon>Bacteria</taxon>
        <taxon>Pseudomonadati</taxon>
        <taxon>Bacteroidota</taxon>
        <taxon>Cytophagia</taxon>
        <taxon>Cytophagales</taxon>
        <taxon>Rhodocytophagaceae</taxon>
        <taxon>Xanthocytophaga</taxon>
    </lineage>
</organism>
<reference evidence="2" key="1">
    <citation type="submission" date="2023-05" db="EMBL/GenBank/DDBJ databases">
        <authorList>
            <person name="Zhang X."/>
        </authorList>
    </citation>
    <scope>NUCLEOTIDE SEQUENCE</scope>
    <source>
        <strain evidence="2">YF14B1</strain>
    </source>
</reference>
<dbReference type="RefSeq" id="WP_313982314.1">
    <property type="nucleotide sequence ID" value="NZ_JASJOS010000009.1"/>
</dbReference>
<dbReference type="EMBL" id="JASJOS010000009">
    <property type="protein sequence ID" value="MDJ1482906.1"/>
    <property type="molecule type" value="Genomic_DNA"/>
</dbReference>
<name>A0AAE3QTE4_9BACT</name>
<evidence type="ECO:0000313" key="2">
    <source>
        <dbReference type="EMBL" id="MDJ1482906.1"/>
    </source>
</evidence>
<feature type="transmembrane region" description="Helical" evidence="1">
    <location>
        <begin position="38"/>
        <end position="64"/>
    </location>
</feature>
<dbReference type="Proteomes" id="UP001241110">
    <property type="component" value="Unassembled WGS sequence"/>
</dbReference>
<gene>
    <name evidence="2" type="ORF">QNI16_20560</name>
</gene>
<sequence>MIKKIVGYLLILVGTLGIVLFIPLMYEGTRPCSGDGCIVQAAMFVGLFLLLLGGILLTIGIVMVKPKSRTSN</sequence>
<feature type="transmembrane region" description="Helical" evidence="1">
    <location>
        <begin position="7"/>
        <end position="26"/>
    </location>
</feature>
<dbReference type="AlphaFoldDB" id="A0AAE3QTE4"/>
<evidence type="ECO:0000313" key="3">
    <source>
        <dbReference type="Proteomes" id="UP001241110"/>
    </source>
</evidence>
<keyword evidence="1" id="KW-0472">Membrane</keyword>
<comment type="caution">
    <text evidence="2">The sequence shown here is derived from an EMBL/GenBank/DDBJ whole genome shotgun (WGS) entry which is preliminary data.</text>
</comment>
<accession>A0AAE3QTE4</accession>
<keyword evidence="1" id="KW-0812">Transmembrane</keyword>
<protein>
    <submittedName>
        <fullName evidence="2">Uncharacterized protein</fullName>
    </submittedName>
</protein>
<evidence type="ECO:0000256" key="1">
    <source>
        <dbReference type="SAM" id="Phobius"/>
    </source>
</evidence>